<sequence>MRKTIAGDLAVHQREAIKEALRVRKIIEDGLLKTITQDKLGVREETTRAVEALVENSRKVQSGYLKIKVSDDYEITQVEKRNMHVPLP</sequence>
<reference evidence="1" key="1">
    <citation type="journal article" date="2015" name="Nature">
        <title>Complex archaea that bridge the gap between prokaryotes and eukaryotes.</title>
        <authorList>
            <person name="Spang A."/>
            <person name="Saw J.H."/>
            <person name="Jorgensen S.L."/>
            <person name="Zaremba-Niedzwiedzka K."/>
            <person name="Martijn J."/>
            <person name="Lind A.E."/>
            <person name="van Eijk R."/>
            <person name="Schleper C."/>
            <person name="Guy L."/>
            <person name="Ettema T.J."/>
        </authorList>
    </citation>
    <scope>NUCLEOTIDE SEQUENCE</scope>
</reference>
<organism evidence="1">
    <name type="scientific">marine sediment metagenome</name>
    <dbReference type="NCBI Taxonomy" id="412755"/>
    <lineage>
        <taxon>unclassified sequences</taxon>
        <taxon>metagenomes</taxon>
        <taxon>ecological metagenomes</taxon>
    </lineage>
</organism>
<proteinExistence type="predicted"/>
<gene>
    <name evidence="1" type="ORF">LCGC14_0966830</name>
</gene>
<comment type="caution">
    <text evidence="1">The sequence shown here is derived from an EMBL/GenBank/DDBJ whole genome shotgun (WGS) entry which is preliminary data.</text>
</comment>
<dbReference type="EMBL" id="LAZR01003532">
    <property type="protein sequence ID" value="KKN17332.1"/>
    <property type="molecule type" value="Genomic_DNA"/>
</dbReference>
<protein>
    <submittedName>
        <fullName evidence="1">Uncharacterized protein</fullName>
    </submittedName>
</protein>
<accession>A0A0F9NZ11</accession>
<dbReference type="AlphaFoldDB" id="A0A0F9NZ11"/>
<evidence type="ECO:0000313" key="1">
    <source>
        <dbReference type="EMBL" id="KKN17332.1"/>
    </source>
</evidence>
<name>A0A0F9NZ11_9ZZZZ</name>